<dbReference type="PANTHER" id="PTHR42954:SF2">
    <property type="entry name" value="FE(2+) TRANSPORT PROTEIN A"/>
    <property type="match status" value="1"/>
</dbReference>
<dbReference type="SMART" id="SM00899">
    <property type="entry name" value="FeoA"/>
    <property type="match status" value="1"/>
</dbReference>
<dbReference type="GO" id="GO:0046914">
    <property type="term" value="F:transition metal ion binding"/>
    <property type="evidence" value="ECO:0007669"/>
    <property type="project" value="InterPro"/>
</dbReference>
<evidence type="ECO:0000313" key="3">
    <source>
        <dbReference type="EMBL" id="QDU79851.1"/>
    </source>
</evidence>
<dbReference type="Proteomes" id="UP000317178">
    <property type="component" value="Chromosome"/>
</dbReference>
<dbReference type="SUPFAM" id="SSF50037">
    <property type="entry name" value="C-terminal domain of transcriptional repressors"/>
    <property type="match status" value="1"/>
</dbReference>
<keyword evidence="1" id="KW-0408">Iron</keyword>
<gene>
    <name evidence="3" type="ORF">Pla110_15700</name>
</gene>
<keyword evidence="4" id="KW-1185">Reference proteome</keyword>
<evidence type="ECO:0000259" key="2">
    <source>
        <dbReference type="SMART" id="SM00899"/>
    </source>
</evidence>
<dbReference type="RefSeq" id="WP_231742947.1">
    <property type="nucleotide sequence ID" value="NZ_CP036281.1"/>
</dbReference>
<dbReference type="KEGG" id="plon:Pla110_15700"/>
<organism evidence="3 4">
    <name type="scientific">Polystyrenella longa</name>
    <dbReference type="NCBI Taxonomy" id="2528007"/>
    <lineage>
        <taxon>Bacteria</taxon>
        <taxon>Pseudomonadati</taxon>
        <taxon>Planctomycetota</taxon>
        <taxon>Planctomycetia</taxon>
        <taxon>Planctomycetales</taxon>
        <taxon>Planctomycetaceae</taxon>
        <taxon>Polystyrenella</taxon>
    </lineage>
</organism>
<dbReference type="InterPro" id="IPR007167">
    <property type="entry name" value="Fe-transptr_FeoA-like"/>
</dbReference>
<dbReference type="EMBL" id="CP036281">
    <property type="protein sequence ID" value="QDU79851.1"/>
    <property type="molecule type" value="Genomic_DNA"/>
</dbReference>
<evidence type="ECO:0000256" key="1">
    <source>
        <dbReference type="ARBA" id="ARBA00023004"/>
    </source>
</evidence>
<sequence>MNLLKLNQLAKGKRGRISRVDGDDGISIRLMEMGLIAGEVVEYVGSAPFGQPATYLTRGFRLALRPEESSRIEVELVN</sequence>
<dbReference type="Gene3D" id="2.30.30.90">
    <property type="match status" value="1"/>
</dbReference>
<dbReference type="AlphaFoldDB" id="A0A518CKV0"/>
<dbReference type="PANTHER" id="PTHR42954">
    <property type="entry name" value="FE(2+) TRANSPORT PROTEIN A"/>
    <property type="match status" value="1"/>
</dbReference>
<protein>
    <submittedName>
        <fullName evidence="3">FeoA domain protein</fullName>
    </submittedName>
</protein>
<dbReference type="InterPro" id="IPR008988">
    <property type="entry name" value="Transcriptional_repressor_C"/>
</dbReference>
<dbReference type="InterPro" id="IPR052713">
    <property type="entry name" value="FeoA"/>
</dbReference>
<reference evidence="3 4" key="1">
    <citation type="submission" date="2019-02" db="EMBL/GenBank/DDBJ databases">
        <title>Deep-cultivation of Planctomycetes and their phenomic and genomic characterization uncovers novel biology.</title>
        <authorList>
            <person name="Wiegand S."/>
            <person name="Jogler M."/>
            <person name="Boedeker C."/>
            <person name="Pinto D."/>
            <person name="Vollmers J."/>
            <person name="Rivas-Marin E."/>
            <person name="Kohn T."/>
            <person name="Peeters S.H."/>
            <person name="Heuer A."/>
            <person name="Rast P."/>
            <person name="Oberbeckmann S."/>
            <person name="Bunk B."/>
            <person name="Jeske O."/>
            <person name="Meyerdierks A."/>
            <person name="Storesund J.E."/>
            <person name="Kallscheuer N."/>
            <person name="Luecker S."/>
            <person name="Lage O.M."/>
            <person name="Pohl T."/>
            <person name="Merkel B.J."/>
            <person name="Hornburger P."/>
            <person name="Mueller R.-W."/>
            <person name="Bruemmer F."/>
            <person name="Labrenz M."/>
            <person name="Spormann A.M."/>
            <person name="Op den Camp H."/>
            <person name="Overmann J."/>
            <person name="Amann R."/>
            <person name="Jetten M.S.M."/>
            <person name="Mascher T."/>
            <person name="Medema M.H."/>
            <person name="Devos D.P."/>
            <person name="Kaster A.-K."/>
            <person name="Ovreas L."/>
            <person name="Rohde M."/>
            <person name="Galperin M.Y."/>
            <person name="Jogler C."/>
        </authorList>
    </citation>
    <scope>NUCLEOTIDE SEQUENCE [LARGE SCALE GENOMIC DNA]</scope>
    <source>
        <strain evidence="3 4">Pla110</strain>
    </source>
</reference>
<name>A0A518CKV0_9PLAN</name>
<proteinExistence type="predicted"/>
<dbReference type="InterPro" id="IPR038157">
    <property type="entry name" value="FeoA_core_dom"/>
</dbReference>
<evidence type="ECO:0000313" key="4">
    <source>
        <dbReference type="Proteomes" id="UP000317178"/>
    </source>
</evidence>
<dbReference type="Pfam" id="PF04023">
    <property type="entry name" value="FeoA"/>
    <property type="match status" value="1"/>
</dbReference>
<accession>A0A518CKV0</accession>
<feature type="domain" description="Ferrous iron transporter FeoA-like" evidence="2">
    <location>
        <begin position="4"/>
        <end position="76"/>
    </location>
</feature>